<comment type="caution">
    <text evidence="4">The sequence shown here is derived from an EMBL/GenBank/DDBJ whole genome shotgun (WGS) entry which is preliminary data.</text>
</comment>
<evidence type="ECO:0000256" key="2">
    <source>
        <dbReference type="SAM" id="MobiDB-lite"/>
    </source>
</evidence>
<proteinExistence type="predicted"/>
<dbReference type="InterPro" id="IPR006148">
    <property type="entry name" value="Glc/Gal-6P_isomerase"/>
</dbReference>
<feature type="domain" description="Glucosamine/galactosamine-6-phosphate isomerase" evidence="3">
    <location>
        <begin position="49"/>
        <end position="274"/>
    </location>
</feature>
<dbReference type="AlphaFoldDB" id="A0A918WN24"/>
<feature type="compositionally biased region" description="Basic and acidic residues" evidence="2">
    <location>
        <begin position="1"/>
        <end position="20"/>
    </location>
</feature>
<dbReference type="SUPFAM" id="SSF100950">
    <property type="entry name" value="NagB/RpiA/CoA transferase-like"/>
    <property type="match status" value="1"/>
</dbReference>
<dbReference type="Pfam" id="PF01182">
    <property type="entry name" value="Glucosamine_iso"/>
    <property type="match status" value="1"/>
</dbReference>
<accession>A0A918WN24</accession>
<name>A0A918WN24_9BACT</name>
<dbReference type="Gene3D" id="3.40.50.1360">
    <property type="match status" value="1"/>
</dbReference>
<dbReference type="EMBL" id="BMXI01000015">
    <property type="protein sequence ID" value="GHC62012.1"/>
    <property type="molecule type" value="Genomic_DNA"/>
</dbReference>
<reference evidence="4" key="1">
    <citation type="journal article" date="2014" name="Int. J. Syst. Evol. Microbiol.">
        <title>Complete genome sequence of Corynebacterium casei LMG S-19264T (=DSM 44701T), isolated from a smear-ripened cheese.</title>
        <authorList>
            <consortium name="US DOE Joint Genome Institute (JGI-PGF)"/>
            <person name="Walter F."/>
            <person name="Albersmeier A."/>
            <person name="Kalinowski J."/>
            <person name="Ruckert C."/>
        </authorList>
    </citation>
    <scope>NUCLEOTIDE SEQUENCE</scope>
    <source>
        <strain evidence="4">KCTC 12988</strain>
    </source>
</reference>
<evidence type="ECO:0000256" key="1">
    <source>
        <dbReference type="NCBIfam" id="TIGR00502"/>
    </source>
</evidence>
<dbReference type="InterPro" id="IPR052960">
    <property type="entry name" value="GlcN6P_deaminase-like"/>
</dbReference>
<dbReference type="InterPro" id="IPR004547">
    <property type="entry name" value="Glucosamine6P_isomerase"/>
</dbReference>
<protein>
    <recommendedName>
        <fullName evidence="1">Glucosamine-6-phosphate deaminase</fullName>
        <ecNumber evidence="1">3.5.99.6</ecNumber>
    </recommendedName>
</protein>
<dbReference type="Proteomes" id="UP000644507">
    <property type="component" value="Unassembled WGS sequence"/>
</dbReference>
<dbReference type="InterPro" id="IPR037171">
    <property type="entry name" value="NagB/RpiA_transferase-like"/>
</dbReference>
<dbReference type="PANTHER" id="PTHR42892:SF1">
    <property type="entry name" value="GLUCOSAMINE-6-PHOSPHATE ISOMERASE"/>
    <property type="match status" value="1"/>
</dbReference>
<feature type="region of interest" description="Disordered" evidence="2">
    <location>
        <begin position="1"/>
        <end position="23"/>
    </location>
</feature>
<gene>
    <name evidence="4" type="ORF">GCM10007100_31710</name>
</gene>
<dbReference type="GO" id="GO:0006046">
    <property type="term" value="P:N-acetylglucosamine catabolic process"/>
    <property type="evidence" value="ECO:0007669"/>
    <property type="project" value="UniProtKB-UniRule"/>
</dbReference>
<sequence>MGVKGERDGPSPHRISKEKPNQNLKNIMSNLSMEQWGEPIGPEVMVHSTSQQAVEQLAGEIAAGIRKRTRQGGRYVLGLATGSTPIPLYEELVRLHREEGLSFEKVTTFNLDEYYGLSPESEQSYHHFMQKHLFSKVDIAPERIHIPDGMVPRNEVERYCAEYEEAITQAGGIDLQILGIGRTGHIGFNEPPSDDSTRTRLVTLDPVTRQDAASDFGGLDFVPKEAITMGIATILEARTAVLLAWGERKQEIVSRSLASSPSSSIPASFLNLHQDAAYLLDEAAAPEFQPA</sequence>
<dbReference type="PANTHER" id="PTHR42892">
    <property type="entry name" value="GLUCOSAMINE-6-PHOSPHATE DEAMINASE-LIKE PROTEIN BT_0258-RELATED"/>
    <property type="match status" value="1"/>
</dbReference>
<reference evidence="4" key="2">
    <citation type="submission" date="2020-09" db="EMBL/GenBank/DDBJ databases">
        <authorList>
            <person name="Sun Q."/>
            <person name="Kim S."/>
        </authorList>
    </citation>
    <scope>NUCLEOTIDE SEQUENCE</scope>
    <source>
        <strain evidence="4">KCTC 12988</strain>
    </source>
</reference>
<organism evidence="4 5">
    <name type="scientific">Roseibacillus persicicus</name>
    <dbReference type="NCBI Taxonomy" id="454148"/>
    <lineage>
        <taxon>Bacteria</taxon>
        <taxon>Pseudomonadati</taxon>
        <taxon>Verrucomicrobiota</taxon>
        <taxon>Verrucomicrobiia</taxon>
        <taxon>Verrucomicrobiales</taxon>
        <taxon>Verrucomicrobiaceae</taxon>
        <taxon>Roseibacillus</taxon>
    </lineage>
</organism>
<dbReference type="EC" id="3.5.99.6" evidence="1"/>
<evidence type="ECO:0000313" key="4">
    <source>
        <dbReference type="EMBL" id="GHC62012.1"/>
    </source>
</evidence>
<dbReference type="CDD" id="cd01399">
    <property type="entry name" value="GlcN6P_deaminase"/>
    <property type="match status" value="1"/>
</dbReference>
<evidence type="ECO:0000313" key="5">
    <source>
        <dbReference type="Proteomes" id="UP000644507"/>
    </source>
</evidence>
<keyword evidence="5" id="KW-1185">Reference proteome</keyword>
<evidence type="ECO:0000259" key="3">
    <source>
        <dbReference type="Pfam" id="PF01182"/>
    </source>
</evidence>
<dbReference type="GO" id="GO:0005975">
    <property type="term" value="P:carbohydrate metabolic process"/>
    <property type="evidence" value="ECO:0007669"/>
    <property type="project" value="InterPro"/>
</dbReference>
<dbReference type="NCBIfam" id="TIGR00502">
    <property type="entry name" value="nagB"/>
    <property type="match status" value="1"/>
</dbReference>
<dbReference type="GO" id="GO:0004342">
    <property type="term" value="F:glucosamine-6-phosphate deaminase activity"/>
    <property type="evidence" value="ECO:0007669"/>
    <property type="project" value="UniProtKB-UniRule"/>
</dbReference>